<keyword evidence="3 9" id="KW-0540">Nuclease</keyword>
<keyword evidence="6 9" id="KW-0378">Hydrolase</keyword>
<dbReference type="Gene3D" id="3.30.70.240">
    <property type="match status" value="1"/>
</dbReference>
<keyword evidence="4 9" id="KW-0479">Metal-binding</keyword>
<dbReference type="CDD" id="cd09725">
    <property type="entry name" value="Cas2_I_II_III"/>
    <property type="match status" value="1"/>
</dbReference>
<evidence type="ECO:0000256" key="2">
    <source>
        <dbReference type="ARBA" id="ARBA00009959"/>
    </source>
</evidence>
<comment type="similarity">
    <text evidence="2 9 10">Belongs to the CRISPR-associated endoribonuclease Cas2 protein family.</text>
</comment>
<gene>
    <name evidence="9 11" type="primary">cas2</name>
    <name evidence="11" type="ORF">ENJ40_03110</name>
</gene>
<sequence>MSRNYYLVCYDITEEKRLKKIARIMEDFGVRVLYSVFECRLTAEEFKIMREAVERVIDPLEDKVRYYRLCETCRHPVIHLGYGKHTRLPEEDHLVF</sequence>
<dbReference type="GO" id="GO:0046872">
    <property type="term" value="F:metal ion binding"/>
    <property type="evidence" value="ECO:0007669"/>
    <property type="project" value="UniProtKB-UniRule"/>
</dbReference>
<dbReference type="Proteomes" id="UP000886043">
    <property type="component" value="Unassembled WGS sequence"/>
</dbReference>
<feature type="binding site" evidence="9">
    <location>
        <position position="11"/>
    </location>
    <ligand>
        <name>Mg(2+)</name>
        <dbReference type="ChEBI" id="CHEBI:18420"/>
        <note>catalytic</note>
    </ligand>
</feature>
<evidence type="ECO:0000313" key="11">
    <source>
        <dbReference type="EMBL" id="HFC97435.1"/>
    </source>
</evidence>
<dbReference type="EC" id="3.1.-.-" evidence="9"/>
<dbReference type="GO" id="GO:0051607">
    <property type="term" value="P:defense response to virus"/>
    <property type="evidence" value="ECO:0007669"/>
    <property type="project" value="UniProtKB-UniRule"/>
</dbReference>
<comment type="subunit">
    <text evidence="9">Homodimer, forms a heterotetramer with a Cas1 homodimer.</text>
</comment>
<dbReference type="PANTHER" id="PTHR34405">
    <property type="entry name" value="CRISPR-ASSOCIATED ENDORIBONUCLEASE CAS2"/>
    <property type="match status" value="1"/>
</dbReference>
<evidence type="ECO:0000256" key="5">
    <source>
        <dbReference type="ARBA" id="ARBA00022759"/>
    </source>
</evidence>
<evidence type="ECO:0000256" key="8">
    <source>
        <dbReference type="ARBA" id="ARBA00023118"/>
    </source>
</evidence>
<organism evidence="11">
    <name type="scientific">Thermosulfurimonas dismutans</name>
    <dbReference type="NCBI Taxonomy" id="999894"/>
    <lineage>
        <taxon>Bacteria</taxon>
        <taxon>Pseudomonadati</taxon>
        <taxon>Thermodesulfobacteriota</taxon>
        <taxon>Thermodesulfobacteria</taxon>
        <taxon>Thermodesulfobacteriales</taxon>
        <taxon>Thermodesulfobacteriaceae</taxon>
        <taxon>Thermosulfurimonas</taxon>
    </lineage>
</organism>
<evidence type="ECO:0000256" key="7">
    <source>
        <dbReference type="ARBA" id="ARBA00022842"/>
    </source>
</evidence>
<keyword evidence="7 9" id="KW-0460">Magnesium</keyword>
<evidence type="ECO:0000256" key="6">
    <source>
        <dbReference type="ARBA" id="ARBA00022801"/>
    </source>
</evidence>
<dbReference type="PIRSF" id="PIRSF032582">
    <property type="entry name" value="Cas2"/>
    <property type="match status" value="1"/>
</dbReference>
<dbReference type="InterPro" id="IPR019199">
    <property type="entry name" value="Virulence_VapD/CRISPR_Cas2"/>
</dbReference>
<accession>A0A7C3CME9</accession>
<dbReference type="GO" id="GO:0016787">
    <property type="term" value="F:hydrolase activity"/>
    <property type="evidence" value="ECO:0007669"/>
    <property type="project" value="UniProtKB-KW"/>
</dbReference>
<dbReference type="GO" id="GO:0043571">
    <property type="term" value="P:maintenance of CRISPR repeat elements"/>
    <property type="evidence" value="ECO:0007669"/>
    <property type="project" value="UniProtKB-UniRule"/>
</dbReference>
<evidence type="ECO:0000256" key="1">
    <source>
        <dbReference type="ARBA" id="ARBA00001946"/>
    </source>
</evidence>
<protein>
    <recommendedName>
        <fullName evidence="9">CRISPR-associated endoribonuclease Cas2</fullName>
        <ecNumber evidence="9">3.1.-.-</ecNumber>
    </recommendedName>
</protein>
<dbReference type="PANTHER" id="PTHR34405:SF3">
    <property type="entry name" value="CRISPR-ASSOCIATED ENDORIBONUCLEASE CAS2 3"/>
    <property type="match status" value="1"/>
</dbReference>
<comment type="function">
    <text evidence="9">CRISPR (clustered regularly interspaced short palindromic repeat), is an adaptive immune system that provides protection against mobile genetic elements (viruses, transposable elements and conjugative plasmids). CRISPR clusters contain sequences complementary to antecedent mobile elements and target invading nucleic acids. CRISPR clusters are transcribed and processed into CRISPR RNA (crRNA). Functions as a ssRNA-specific endoribonuclease. Involved in the integration of spacer DNA into the CRISPR cassette.</text>
</comment>
<dbReference type="SUPFAM" id="SSF143430">
    <property type="entry name" value="TTP0101/SSO1404-like"/>
    <property type="match status" value="1"/>
</dbReference>
<evidence type="ECO:0000256" key="9">
    <source>
        <dbReference type="HAMAP-Rule" id="MF_01471"/>
    </source>
</evidence>
<reference evidence="11" key="1">
    <citation type="journal article" date="2020" name="mSystems">
        <title>Genome- and Community-Level Interaction Insights into Carbon Utilization and Element Cycling Functions of Hydrothermarchaeota in Hydrothermal Sediment.</title>
        <authorList>
            <person name="Zhou Z."/>
            <person name="Liu Y."/>
            <person name="Xu W."/>
            <person name="Pan J."/>
            <person name="Luo Z.H."/>
            <person name="Li M."/>
        </authorList>
    </citation>
    <scope>NUCLEOTIDE SEQUENCE [LARGE SCALE GENOMIC DNA]</scope>
    <source>
        <strain evidence="11">HyVt-483</strain>
    </source>
</reference>
<dbReference type="GO" id="GO:0004521">
    <property type="term" value="F:RNA endonuclease activity"/>
    <property type="evidence" value="ECO:0007669"/>
    <property type="project" value="UniProtKB-UniRule"/>
</dbReference>
<evidence type="ECO:0000256" key="3">
    <source>
        <dbReference type="ARBA" id="ARBA00022722"/>
    </source>
</evidence>
<dbReference type="NCBIfam" id="TIGR01573">
    <property type="entry name" value="cas2"/>
    <property type="match status" value="1"/>
</dbReference>
<dbReference type="InterPro" id="IPR021127">
    <property type="entry name" value="CRISPR_associated_Cas2"/>
</dbReference>
<keyword evidence="8 9" id="KW-0051">Antiviral defense</keyword>
<proteinExistence type="inferred from homology"/>
<dbReference type="AlphaFoldDB" id="A0A7C3CME9"/>
<evidence type="ECO:0000256" key="4">
    <source>
        <dbReference type="ARBA" id="ARBA00022723"/>
    </source>
</evidence>
<comment type="cofactor">
    <cofactor evidence="1 9">
        <name>Mg(2+)</name>
        <dbReference type="ChEBI" id="CHEBI:18420"/>
    </cofactor>
</comment>
<evidence type="ECO:0000256" key="10">
    <source>
        <dbReference type="PIRNR" id="PIRNR032582"/>
    </source>
</evidence>
<name>A0A7C3CME9_9BACT</name>
<keyword evidence="5 9" id="KW-0255">Endonuclease</keyword>
<dbReference type="Pfam" id="PF09827">
    <property type="entry name" value="CRISPR_Cas2"/>
    <property type="match status" value="1"/>
</dbReference>
<comment type="caution">
    <text evidence="11">The sequence shown here is derived from an EMBL/GenBank/DDBJ whole genome shotgun (WGS) entry which is preliminary data.</text>
</comment>
<dbReference type="EMBL" id="DRMH01000034">
    <property type="protein sequence ID" value="HFC97435.1"/>
    <property type="molecule type" value="Genomic_DNA"/>
</dbReference>
<dbReference type="HAMAP" id="MF_01471">
    <property type="entry name" value="Cas2"/>
    <property type="match status" value="1"/>
</dbReference>